<dbReference type="Proteomes" id="UP000492821">
    <property type="component" value="Unassembled WGS sequence"/>
</dbReference>
<reference evidence="3" key="2">
    <citation type="submission" date="2020-10" db="UniProtKB">
        <authorList>
            <consortium name="WormBaseParasite"/>
        </authorList>
    </citation>
    <scope>IDENTIFICATION</scope>
</reference>
<dbReference type="AlphaFoldDB" id="A0A7E4UZD8"/>
<dbReference type="InterPro" id="IPR029033">
    <property type="entry name" value="His_PPase_superfam"/>
</dbReference>
<reference evidence="2" key="1">
    <citation type="journal article" date="2013" name="Genetics">
        <title>The draft genome and transcriptome of Panagrellus redivivus are shaped by the harsh demands of a free-living lifestyle.</title>
        <authorList>
            <person name="Srinivasan J."/>
            <person name="Dillman A.R."/>
            <person name="Macchietto M.G."/>
            <person name="Heikkinen L."/>
            <person name="Lakso M."/>
            <person name="Fracchia K.M."/>
            <person name="Antoshechkin I."/>
            <person name="Mortazavi A."/>
            <person name="Wong G."/>
            <person name="Sternberg P.W."/>
        </authorList>
    </citation>
    <scope>NUCLEOTIDE SEQUENCE [LARGE SCALE GENOMIC DNA]</scope>
    <source>
        <strain evidence="2">MT8872</strain>
    </source>
</reference>
<feature type="compositionally biased region" description="Basic and acidic residues" evidence="1">
    <location>
        <begin position="7"/>
        <end position="31"/>
    </location>
</feature>
<name>A0A7E4UZD8_PANRE</name>
<dbReference type="InterPro" id="IPR051710">
    <property type="entry name" value="Phosphatase_SH3-domain"/>
</dbReference>
<dbReference type="Pfam" id="PF00300">
    <property type="entry name" value="His_Phos_1"/>
    <property type="match status" value="1"/>
</dbReference>
<sequence length="346" mass="39094">MANAEKTSTRTEGSEDSTMRRVEDLHPEDTVTRSSNTSITLTQTIWRAVETNRDKKKRVPMTVVTMNAAESMNVLFPEWVQVAYTGPPTNREYKPYDLNMPIVLPHRAAYKYRTDPPLTEHGKMVATIIARGMRKNKLASQIVYSAPEMVAVQTAQCVSGENKGIKIRIDPALANWRGFSVDSKAHEHWESAEYYNSLRYPIDTTYKPTIEASKLSPTETPLEYHQRLLNFYTRLVKENKFTGIIIVGHPSTVALTNDATFETKADLKNLENSKEPVSVNGILFGIDAERDVLTRPCLPLTPTLIDARERKRRESGKSLSVKKTETKTAKIMASEWSDDDDTLVEV</sequence>
<feature type="region of interest" description="Disordered" evidence="1">
    <location>
        <begin position="1"/>
        <end position="36"/>
    </location>
</feature>
<evidence type="ECO:0000313" key="2">
    <source>
        <dbReference type="Proteomes" id="UP000492821"/>
    </source>
</evidence>
<dbReference type="InterPro" id="IPR013078">
    <property type="entry name" value="His_Pase_superF_clade-1"/>
</dbReference>
<organism evidence="2 3">
    <name type="scientific">Panagrellus redivivus</name>
    <name type="common">Microworm</name>
    <dbReference type="NCBI Taxonomy" id="6233"/>
    <lineage>
        <taxon>Eukaryota</taxon>
        <taxon>Metazoa</taxon>
        <taxon>Ecdysozoa</taxon>
        <taxon>Nematoda</taxon>
        <taxon>Chromadorea</taxon>
        <taxon>Rhabditida</taxon>
        <taxon>Tylenchina</taxon>
        <taxon>Panagrolaimomorpha</taxon>
        <taxon>Panagrolaimoidea</taxon>
        <taxon>Panagrolaimidae</taxon>
        <taxon>Panagrellus</taxon>
    </lineage>
</organism>
<feature type="compositionally biased region" description="Acidic residues" evidence="1">
    <location>
        <begin position="336"/>
        <end position="346"/>
    </location>
</feature>
<dbReference type="PANTHER" id="PTHR16469:SF27">
    <property type="entry name" value="UBIQUITIN-ASSOCIATED AND SH3 DOMAIN-CONTAINING BA-RELATED"/>
    <property type="match status" value="1"/>
</dbReference>
<evidence type="ECO:0000256" key="1">
    <source>
        <dbReference type="SAM" id="MobiDB-lite"/>
    </source>
</evidence>
<dbReference type="SUPFAM" id="SSF53254">
    <property type="entry name" value="Phosphoglycerate mutase-like"/>
    <property type="match status" value="1"/>
</dbReference>
<protein>
    <submittedName>
        <fullName evidence="3">ATP-dependent DNA helicase</fullName>
    </submittedName>
</protein>
<dbReference type="CDD" id="cd07067">
    <property type="entry name" value="HP_PGM_like"/>
    <property type="match status" value="1"/>
</dbReference>
<proteinExistence type="predicted"/>
<evidence type="ECO:0000313" key="3">
    <source>
        <dbReference type="WBParaSite" id="Pan_g14705.t1"/>
    </source>
</evidence>
<dbReference type="GO" id="GO:0016791">
    <property type="term" value="F:phosphatase activity"/>
    <property type="evidence" value="ECO:0007669"/>
    <property type="project" value="UniProtKB-ARBA"/>
</dbReference>
<keyword evidence="2" id="KW-1185">Reference proteome</keyword>
<dbReference type="WBParaSite" id="Pan_g14705.t1">
    <property type="protein sequence ID" value="Pan_g14705.t1"/>
    <property type="gene ID" value="Pan_g14705"/>
</dbReference>
<accession>A0A7E4UZD8</accession>
<feature type="region of interest" description="Disordered" evidence="1">
    <location>
        <begin position="311"/>
        <end position="346"/>
    </location>
</feature>
<dbReference type="Gene3D" id="3.40.50.1240">
    <property type="entry name" value="Phosphoglycerate mutase-like"/>
    <property type="match status" value="1"/>
</dbReference>
<dbReference type="PANTHER" id="PTHR16469">
    <property type="entry name" value="UBIQUITIN-ASSOCIATED AND SH3 DOMAIN-CONTAINING BA-RELATED"/>
    <property type="match status" value="1"/>
</dbReference>